<dbReference type="InterPro" id="IPR000923">
    <property type="entry name" value="BlueCu_1"/>
</dbReference>
<feature type="domain" description="Blue (type 1) copper" evidence="3">
    <location>
        <begin position="31"/>
        <end position="128"/>
    </location>
</feature>
<gene>
    <name evidence="4" type="ORF">FHS92_001527</name>
</gene>
<keyword evidence="5" id="KW-1185">Reference proteome</keyword>
<name>A0A841J5H8_9SPHN</name>
<accession>A0A841J5H8</accession>
<organism evidence="4 5">
    <name type="scientific">Sphingobium subterraneum</name>
    <dbReference type="NCBI Taxonomy" id="627688"/>
    <lineage>
        <taxon>Bacteria</taxon>
        <taxon>Pseudomonadati</taxon>
        <taxon>Pseudomonadota</taxon>
        <taxon>Alphaproteobacteria</taxon>
        <taxon>Sphingomonadales</taxon>
        <taxon>Sphingomonadaceae</taxon>
        <taxon>Sphingobium</taxon>
    </lineage>
</organism>
<keyword evidence="2" id="KW-0186">Copper</keyword>
<evidence type="ECO:0000313" key="5">
    <source>
        <dbReference type="Proteomes" id="UP000552700"/>
    </source>
</evidence>
<dbReference type="Gene3D" id="2.60.40.420">
    <property type="entry name" value="Cupredoxins - blue copper proteins"/>
    <property type="match status" value="1"/>
</dbReference>
<dbReference type="GO" id="GO:0009055">
    <property type="term" value="F:electron transfer activity"/>
    <property type="evidence" value="ECO:0007669"/>
    <property type="project" value="InterPro"/>
</dbReference>
<evidence type="ECO:0000259" key="3">
    <source>
        <dbReference type="Pfam" id="PF00127"/>
    </source>
</evidence>
<dbReference type="EMBL" id="JACIJP010000002">
    <property type="protein sequence ID" value="MBB6123798.1"/>
    <property type="molecule type" value="Genomic_DNA"/>
</dbReference>
<comment type="caution">
    <text evidence="4">The sequence shown here is derived from an EMBL/GenBank/DDBJ whole genome shotgun (WGS) entry which is preliminary data.</text>
</comment>
<sequence length="129" mass="13752">MTRTGRLGLGIAIFAMIVPGVLGATGPERRVDITLSNFRFAPDHVQLKAGEKVDLHFVNAGSGGHNFAAPEFFAAAQIDAPGKLKDGKVELRKGESTDVVLTPVRGDYPVRCTHFLHSGLGMKGDIAVR</sequence>
<dbReference type="GO" id="GO:0005507">
    <property type="term" value="F:copper ion binding"/>
    <property type="evidence" value="ECO:0007669"/>
    <property type="project" value="InterPro"/>
</dbReference>
<dbReference type="SUPFAM" id="SSF49503">
    <property type="entry name" value="Cupredoxins"/>
    <property type="match status" value="1"/>
</dbReference>
<evidence type="ECO:0000313" key="4">
    <source>
        <dbReference type="EMBL" id="MBB6123798.1"/>
    </source>
</evidence>
<dbReference type="InterPro" id="IPR008972">
    <property type="entry name" value="Cupredoxin"/>
</dbReference>
<reference evidence="4 5" key="1">
    <citation type="submission" date="2020-08" db="EMBL/GenBank/DDBJ databases">
        <title>Genomic Encyclopedia of Type Strains, Phase IV (KMG-IV): sequencing the most valuable type-strain genomes for metagenomic binning, comparative biology and taxonomic classification.</title>
        <authorList>
            <person name="Goeker M."/>
        </authorList>
    </citation>
    <scope>NUCLEOTIDE SEQUENCE [LARGE SCALE GENOMIC DNA]</scope>
    <source>
        <strain evidence="4 5">DSM 102255</strain>
    </source>
</reference>
<protein>
    <submittedName>
        <fullName evidence="4">Plastocyanin</fullName>
    </submittedName>
</protein>
<dbReference type="Proteomes" id="UP000552700">
    <property type="component" value="Unassembled WGS sequence"/>
</dbReference>
<proteinExistence type="predicted"/>
<dbReference type="AlphaFoldDB" id="A0A841J5H8"/>
<keyword evidence="1" id="KW-0479">Metal-binding</keyword>
<dbReference type="RefSeq" id="WP_184079250.1">
    <property type="nucleotide sequence ID" value="NZ_JACIJP010000002.1"/>
</dbReference>
<evidence type="ECO:0000256" key="1">
    <source>
        <dbReference type="ARBA" id="ARBA00022723"/>
    </source>
</evidence>
<dbReference type="Pfam" id="PF00127">
    <property type="entry name" value="Copper-bind"/>
    <property type="match status" value="1"/>
</dbReference>
<evidence type="ECO:0000256" key="2">
    <source>
        <dbReference type="ARBA" id="ARBA00023008"/>
    </source>
</evidence>
<dbReference type="CDD" id="cd00920">
    <property type="entry name" value="Cupredoxin"/>
    <property type="match status" value="1"/>
</dbReference>